<dbReference type="GO" id="GO:0051301">
    <property type="term" value="P:cell division"/>
    <property type="evidence" value="ECO:0007669"/>
    <property type="project" value="UniProtKB-UniRule"/>
</dbReference>
<dbReference type="GO" id="GO:0031262">
    <property type="term" value="C:Ndc80 complex"/>
    <property type="evidence" value="ECO:0007669"/>
    <property type="project" value="UniProtKB-UniRule"/>
</dbReference>
<organism evidence="14 15">
    <name type="scientific">Galerina marginata (strain CBS 339.88)</name>
    <dbReference type="NCBI Taxonomy" id="685588"/>
    <lineage>
        <taxon>Eukaryota</taxon>
        <taxon>Fungi</taxon>
        <taxon>Dikarya</taxon>
        <taxon>Basidiomycota</taxon>
        <taxon>Agaricomycotina</taxon>
        <taxon>Agaricomycetes</taxon>
        <taxon>Agaricomycetidae</taxon>
        <taxon>Agaricales</taxon>
        <taxon>Agaricineae</taxon>
        <taxon>Strophariaceae</taxon>
        <taxon>Galerina</taxon>
    </lineage>
</organism>
<keyword evidence="2 10" id="KW-0158">Chromosome</keyword>
<gene>
    <name evidence="14" type="ORF">GALMADRAFT_141938</name>
</gene>
<evidence type="ECO:0000256" key="8">
    <source>
        <dbReference type="ARBA" id="ARBA00023306"/>
    </source>
</evidence>
<dbReference type="PANTHER" id="PTHR10643:SF2">
    <property type="entry name" value="KINETOCHORE PROTEIN NDC80 HOMOLOG"/>
    <property type="match status" value="1"/>
</dbReference>
<comment type="function">
    <text evidence="10">Acts as a component of the essential kinetochore-associated NDC80 complex, which is required for chromosome segregation and spindle checkpoint activity.</text>
</comment>
<feature type="domain" description="Kinetochore protein Ndc80 CH" evidence="13">
    <location>
        <begin position="113"/>
        <end position="242"/>
    </location>
</feature>
<dbReference type="AlphaFoldDB" id="A0A067T0M4"/>
<keyword evidence="8 10" id="KW-0131">Cell cycle</keyword>
<dbReference type="Gene3D" id="1.10.418.30">
    <property type="entry name" value="Ncd80 complex, Ncd80 subunit"/>
    <property type="match status" value="1"/>
</dbReference>
<protein>
    <recommendedName>
        <fullName evidence="10">Kinetochore protein NDC80</fullName>
    </recommendedName>
</protein>
<comment type="similarity">
    <text evidence="1 10">Belongs to the NDC80/HEC1 family.</text>
</comment>
<dbReference type="EMBL" id="KL142385">
    <property type="protein sequence ID" value="KDR73444.1"/>
    <property type="molecule type" value="Genomic_DNA"/>
</dbReference>
<keyword evidence="3 10" id="KW-0132">Cell division</keyword>
<keyword evidence="4 10" id="KW-0498">Mitosis</keyword>
<evidence type="ECO:0000256" key="3">
    <source>
        <dbReference type="ARBA" id="ARBA00022618"/>
    </source>
</evidence>
<dbReference type="PANTHER" id="PTHR10643">
    <property type="entry name" value="KINETOCHORE PROTEIN NDC80"/>
    <property type="match status" value="1"/>
</dbReference>
<dbReference type="InterPro" id="IPR055260">
    <property type="entry name" value="Ndc80_CH"/>
</dbReference>
<keyword evidence="7 10" id="KW-0539">Nucleus</keyword>
<sequence length="384" mass="44241">MDSRRRSVMQPTLDPLANARSGIPMPSTLKKPAANSRMSLAGPALRAPNPVVPGTNPRQSMMRSQNVNPLLQSTSKQNYGRTPMSKYVNQFIPVLNLTIVSSIRRGSVWGGSSAMVAPSTNQLQKDNRPLRDRPYQAKMRQDVYNYLNESGFEISMQTLTSMQGKDYRAIFDTLVLTLDPCHPLKEGTRFEDEFIPALKALRYPFAHQIDPKWLAAVASPHSWPYLLGVLHWLVDLCKIRNEYLFSGHPTIQDPVHVPVEFDDPYDHKALAFQYHEETYTLWLDLQDDFSEWNQIMDERYQKRNEKVQAELDEQTEKLNRTKAEYSKLKSSAPMVVDLKKRNEQLQKDCEKLKKILERYEGRRDKLIEQIAFEKAELNKGGKLT</sequence>
<dbReference type="STRING" id="685588.A0A067T0M4"/>
<feature type="coiled-coil region" evidence="11">
    <location>
        <begin position="297"/>
        <end position="376"/>
    </location>
</feature>
<dbReference type="GO" id="GO:0005634">
    <property type="term" value="C:nucleus"/>
    <property type="evidence" value="ECO:0007669"/>
    <property type="project" value="UniProtKB-SubCell"/>
</dbReference>
<evidence type="ECO:0000256" key="4">
    <source>
        <dbReference type="ARBA" id="ARBA00022776"/>
    </source>
</evidence>
<evidence type="ECO:0000256" key="9">
    <source>
        <dbReference type="ARBA" id="ARBA00023328"/>
    </source>
</evidence>
<dbReference type="HOGENOM" id="CLU_719703_0_0_1"/>
<comment type="subunit">
    <text evidence="10">Component of the NDC80 complex.</text>
</comment>
<reference evidence="15" key="1">
    <citation type="journal article" date="2014" name="Proc. Natl. Acad. Sci. U.S.A.">
        <title>Extensive sampling of basidiomycete genomes demonstrates inadequacy of the white-rot/brown-rot paradigm for wood decay fungi.</title>
        <authorList>
            <person name="Riley R."/>
            <person name="Salamov A.A."/>
            <person name="Brown D.W."/>
            <person name="Nagy L.G."/>
            <person name="Floudas D."/>
            <person name="Held B.W."/>
            <person name="Levasseur A."/>
            <person name="Lombard V."/>
            <person name="Morin E."/>
            <person name="Otillar R."/>
            <person name="Lindquist E.A."/>
            <person name="Sun H."/>
            <person name="LaButti K.M."/>
            <person name="Schmutz J."/>
            <person name="Jabbour D."/>
            <person name="Luo H."/>
            <person name="Baker S.E."/>
            <person name="Pisabarro A.G."/>
            <person name="Walton J.D."/>
            <person name="Blanchette R.A."/>
            <person name="Henrissat B."/>
            <person name="Martin F."/>
            <person name="Cullen D."/>
            <person name="Hibbett D.S."/>
            <person name="Grigoriev I.V."/>
        </authorList>
    </citation>
    <scope>NUCLEOTIDE SEQUENCE [LARGE SCALE GENOMIC DNA]</scope>
    <source>
        <strain evidence="15">CBS 339.88</strain>
    </source>
</reference>
<accession>A0A067T0M4</accession>
<keyword evidence="5 10" id="KW-0995">Kinetochore</keyword>
<dbReference type="GO" id="GO:0051315">
    <property type="term" value="P:attachment of mitotic spindle microtubules to kinetochore"/>
    <property type="evidence" value="ECO:0007669"/>
    <property type="project" value="UniProtKB-UniRule"/>
</dbReference>
<evidence type="ECO:0000256" key="6">
    <source>
        <dbReference type="ARBA" id="ARBA00023054"/>
    </source>
</evidence>
<keyword evidence="9 10" id="KW-0137">Centromere</keyword>
<evidence type="ECO:0000259" key="13">
    <source>
        <dbReference type="Pfam" id="PF03801"/>
    </source>
</evidence>
<comment type="subcellular location">
    <subcellularLocation>
        <location evidence="10">Chromosome</location>
        <location evidence="10">Centromere</location>
        <location evidence="10">Kinetochore</location>
    </subcellularLocation>
    <subcellularLocation>
        <location evidence="10">Nucleus</location>
    </subcellularLocation>
</comment>
<evidence type="ECO:0000313" key="14">
    <source>
        <dbReference type="EMBL" id="KDR73444.1"/>
    </source>
</evidence>
<proteinExistence type="inferred from homology"/>
<evidence type="ECO:0000256" key="5">
    <source>
        <dbReference type="ARBA" id="ARBA00022838"/>
    </source>
</evidence>
<dbReference type="OrthoDB" id="7459479at2759"/>
<name>A0A067T0M4_GALM3</name>
<evidence type="ECO:0000256" key="11">
    <source>
        <dbReference type="SAM" id="Coils"/>
    </source>
</evidence>
<evidence type="ECO:0000313" key="15">
    <source>
        <dbReference type="Proteomes" id="UP000027222"/>
    </source>
</evidence>
<dbReference type="InterPro" id="IPR038273">
    <property type="entry name" value="Ndc80_sf"/>
</dbReference>
<dbReference type="InterPro" id="IPR005550">
    <property type="entry name" value="Kinetochore_Ndc80"/>
</dbReference>
<keyword evidence="15" id="KW-1185">Reference proteome</keyword>
<dbReference type="Pfam" id="PF03801">
    <property type="entry name" value="Ndc80_HEC"/>
    <property type="match status" value="1"/>
</dbReference>
<evidence type="ECO:0000256" key="2">
    <source>
        <dbReference type="ARBA" id="ARBA00022454"/>
    </source>
</evidence>
<evidence type="ECO:0000256" key="7">
    <source>
        <dbReference type="ARBA" id="ARBA00023242"/>
    </source>
</evidence>
<evidence type="ECO:0000256" key="1">
    <source>
        <dbReference type="ARBA" id="ARBA00007050"/>
    </source>
</evidence>
<evidence type="ECO:0000256" key="10">
    <source>
        <dbReference type="RuleBase" id="RU368072"/>
    </source>
</evidence>
<dbReference type="Proteomes" id="UP000027222">
    <property type="component" value="Unassembled WGS sequence"/>
</dbReference>
<keyword evidence="6 11" id="KW-0175">Coiled coil</keyword>
<evidence type="ECO:0000256" key="12">
    <source>
        <dbReference type="SAM" id="MobiDB-lite"/>
    </source>
</evidence>
<feature type="region of interest" description="Disordered" evidence="12">
    <location>
        <begin position="1"/>
        <end position="36"/>
    </location>
</feature>